<comment type="caution">
    <text evidence="1">The sequence shown here is derived from an EMBL/GenBank/DDBJ whole genome shotgun (WGS) entry which is preliminary data.</text>
</comment>
<sequence length="380" mass="41475">MSDIVLVPYNESMRLGQGFNSFLQVPCILDAVEISETPRASGRPADPKGVSQSVSYSSRFVDKISDVVRNLNISPAASVKSGTIELSGNSSGVDEAKFSASDINAVVSVKVINESTTTTKDANRQPDPKVKTAGQSFFSVYGDCYISGFLSGGEFHGIVSIKVLDVRRKAEVESKLKGKFNAPSGKGFTLSENLGSSGLDATLRETETTITVNWTGGGEIKPDGQEWTLDTLMKAAASFPNRVAACPQRTWAILTKYTKNRSFLEWEVDSASQIPNFSLARAPAEELLDSYMAYKSSLTRLNDIMANPGAYKLSPFRDPISIDVESLVQQRKFVRSIMKEIVAIVDLLNDEPSKIPQERIDKVPSSEIWATRLPILKQDA</sequence>
<organism evidence="1 2">
    <name type="scientific">Immersiella caudata</name>
    <dbReference type="NCBI Taxonomy" id="314043"/>
    <lineage>
        <taxon>Eukaryota</taxon>
        <taxon>Fungi</taxon>
        <taxon>Dikarya</taxon>
        <taxon>Ascomycota</taxon>
        <taxon>Pezizomycotina</taxon>
        <taxon>Sordariomycetes</taxon>
        <taxon>Sordariomycetidae</taxon>
        <taxon>Sordariales</taxon>
        <taxon>Lasiosphaeriaceae</taxon>
        <taxon>Immersiella</taxon>
    </lineage>
</organism>
<gene>
    <name evidence="1" type="ORF">B0T14DRAFT_426729</name>
</gene>
<name>A0AA39WZB2_9PEZI</name>
<reference evidence="1" key="1">
    <citation type="submission" date="2023-06" db="EMBL/GenBank/DDBJ databases">
        <title>Genome-scale phylogeny and comparative genomics of the fungal order Sordariales.</title>
        <authorList>
            <consortium name="Lawrence Berkeley National Laboratory"/>
            <person name="Hensen N."/>
            <person name="Bonometti L."/>
            <person name="Westerberg I."/>
            <person name="Brannstrom I.O."/>
            <person name="Guillou S."/>
            <person name="Cros-Aarteil S."/>
            <person name="Calhoun S."/>
            <person name="Haridas S."/>
            <person name="Kuo A."/>
            <person name="Mondo S."/>
            <person name="Pangilinan J."/>
            <person name="Riley R."/>
            <person name="Labutti K."/>
            <person name="Andreopoulos B."/>
            <person name="Lipzen A."/>
            <person name="Chen C."/>
            <person name="Yanf M."/>
            <person name="Daum C."/>
            <person name="Ng V."/>
            <person name="Clum A."/>
            <person name="Steindorff A."/>
            <person name="Ohm R."/>
            <person name="Martin F."/>
            <person name="Silar P."/>
            <person name="Natvig D."/>
            <person name="Lalanne C."/>
            <person name="Gautier V."/>
            <person name="Ament-Velasquez S.L."/>
            <person name="Kruys A."/>
            <person name="Hutchinson M.I."/>
            <person name="Powell A.J."/>
            <person name="Barry K."/>
            <person name="Miller A.N."/>
            <person name="Grigoriev I.V."/>
            <person name="Debuchy R."/>
            <person name="Gladieux P."/>
            <person name="Thoren M.H."/>
            <person name="Johannesson H."/>
        </authorList>
    </citation>
    <scope>NUCLEOTIDE SEQUENCE</scope>
    <source>
        <strain evidence="1">CBS 606.72</strain>
    </source>
</reference>
<dbReference type="AlphaFoldDB" id="A0AA39WZB2"/>
<dbReference type="Proteomes" id="UP001175000">
    <property type="component" value="Unassembled WGS sequence"/>
</dbReference>
<keyword evidence="2" id="KW-1185">Reference proteome</keyword>
<evidence type="ECO:0000313" key="2">
    <source>
        <dbReference type="Proteomes" id="UP001175000"/>
    </source>
</evidence>
<protein>
    <submittedName>
        <fullName evidence="1">Uncharacterized protein</fullName>
    </submittedName>
</protein>
<proteinExistence type="predicted"/>
<evidence type="ECO:0000313" key="1">
    <source>
        <dbReference type="EMBL" id="KAK0624296.1"/>
    </source>
</evidence>
<dbReference type="EMBL" id="JAULSU010000003">
    <property type="protein sequence ID" value="KAK0624296.1"/>
    <property type="molecule type" value="Genomic_DNA"/>
</dbReference>
<feature type="non-terminal residue" evidence="1">
    <location>
        <position position="1"/>
    </location>
</feature>
<accession>A0AA39WZB2</accession>